<comment type="caution">
    <text evidence="1">The sequence shown here is derived from an EMBL/GenBank/DDBJ whole genome shotgun (WGS) entry which is preliminary data.</text>
</comment>
<dbReference type="RefSeq" id="WP_189316146.1">
    <property type="nucleotide sequence ID" value="NZ_BMQA01000051.1"/>
</dbReference>
<accession>A0A917LAG0</accession>
<evidence type="ECO:0000313" key="2">
    <source>
        <dbReference type="Proteomes" id="UP000657574"/>
    </source>
</evidence>
<proteinExistence type="predicted"/>
<dbReference type="Proteomes" id="UP000657574">
    <property type="component" value="Unassembled WGS sequence"/>
</dbReference>
<gene>
    <name evidence="1" type="ORF">GCM10010121_078770</name>
</gene>
<name>A0A917LAG0_9ACTN</name>
<reference evidence="1" key="2">
    <citation type="submission" date="2020-09" db="EMBL/GenBank/DDBJ databases">
        <authorList>
            <person name="Sun Q."/>
            <person name="Ohkuma M."/>
        </authorList>
    </citation>
    <scope>NUCLEOTIDE SEQUENCE</scope>
    <source>
        <strain evidence="1">JCM 3086</strain>
    </source>
</reference>
<keyword evidence="2" id="KW-1185">Reference proteome</keyword>
<evidence type="ECO:0000313" key="1">
    <source>
        <dbReference type="EMBL" id="GGJ56422.1"/>
    </source>
</evidence>
<organism evidence="1 2">
    <name type="scientific">Streptomyces brasiliensis</name>
    <dbReference type="NCBI Taxonomy" id="1954"/>
    <lineage>
        <taxon>Bacteria</taxon>
        <taxon>Bacillati</taxon>
        <taxon>Actinomycetota</taxon>
        <taxon>Actinomycetes</taxon>
        <taxon>Kitasatosporales</taxon>
        <taxon>Streptomycetaceae</taxon>
        <taxon>Streptomyces</taxon>
    </lineage>
</organism>
<sequence>MSDSIGDDDAITYAARFYAAIADGQSVQSAHLLSRVNIEMNGLPHHELPTLTCAPDVDPTATRLVTSPPA</sequence>
<protein>
    <submittedName>
        <fullName evidence="1">Uncharacterized protein</fullName>
    </submittedName>
</protein>
<dbReference type="EMBL" id="BMQA01000051">
    <property type="protein sequence ID" value="GGJ56422.1"/>
    <property type="molecule type" value="Genomic_DNA"/>
</dbReference>
<reference evidence="1" key="1">
    <citation type="journal article" date="2014" name="Int. J. Syst. Evol. Microbiol.">
        <title>Complete genome sequence of Corynebacterium casei LMG S-19264T (=DSM 44701T), isolated from a smear-ripened cheese.</title>
        <authorList>
            <consortium name="US DOE Joint Genome Institute (JGI-PGF)"/>
            <person name="Walter F."/>
            <person name="Albersmeier A."/>
            <person name="Kalinowski J."/>
            <person name="Ruckert C."/>
        </authorList>
    </citation>
    <scope>NUCLEOTIDE SEQUENCE</scope>
    <source>
        <strain evidence="1">JCM 3086</strain>
    </source>
</reference>
<dbReference type="AlphaFoldDB" id="A0A917LAG0"/>